<dbReference type="GO" id="GO:0003729">
    <property type="term" value="F:mRNA binding"/>
    <property type="evidence" value="ECO:0007669"/>
    <property type="project" value="TreeGrafter"/>
</dbReference>
<evidence type="ECO:0000313" key="6">
    <source>
        <dbReference type="Proteomes" id="UP001151518"/>
    </source>
</evidence>
<evidence type="ECO:0000256" key="1">
    <source>
        <dbReference type="ARBA" id="ARBA00022884"/>
    </source>
</evidence>
<dbReference type="AlphaFoldDB" id="A0A9W8G2V0"/>
<dbReference type="PANTHER" id="PTHR48025:SF1">
    <property type="entry name" value="RRM DOMAIN-CONTAINING PROTEIN"/>
    <property type="match status" value="1"/>
</dbReference>
<feature type="region of interest" description="Disordered" evidence="3">
    <location>
        <begin position="1"/>
        <end position="20"/>
    </location>
</feature>
<gene>
    <name evidence="5" type="ORF">GGI25_006380</name>
</gene>
<dbReference type="InterPro" id="IPR012677">
    <property type="entry name" value="Nucleotide-bd_a/b_plait_sf"/>
</dbReference>
<reference evidence="5" key="1">
    <citation type="submission" date="2022-07" db="EMBL/GenBank/DDBJ databases">
        <title>Phylogenomic reconstructions and comparative analyses of Kickxellomycotina fungi.</title>
        <authorList>
            <person name="Reynolds N.K."/>
            <person name="Stajich J.E."/>
            <person name="Barry K."/>
            <person name="Grigoriev I.V."/>
            <person name="Crous P."/>
            <person name="Smith M.E."/>
        </authorList>
    </citation>
    <scope>NUCLEOTIDE SEQUENCE</scope>
    <source>
        <strain evidence="5">NRRL 3115</strain>
    </source>
</reference>
<dbReference type="GO" id="GO:0005634">
    <property type="term" value="C:nucleus"/>
    <property type="evidence" value="ECO:0007669"/>
    <property type="project" value="TreeGrafter"/>
</dbReference>
<dbReference type="PROSITE" id="PS50102">
    <property type="entry name" value="RRM"/>
    <property type="match status" value="2"/>
</dbReference>
<evidence type="ECO:0000259" key="4">
    <source>
        <dbReference type="PROSITE" id="PS50102"/>
    </source>
</evidence>
<dbReference type="Proteomes" id="UP001151518">
    <property type="component" value="Unassembled WGS sequence"/>
</dbReference>
<proteinExistence type="predicted"/>
<dbReference type="SMART" id="SM00360">
    <property type="entry name" value="RRM"/>
    <property type="match status" value="2"/>
</dbReference>
<keyword evidence="1 2" id="KW-0694">RNA-binding</keyword>
<protein>
    <recommendedName>
        <fullName evidence="4">RRM domain-containing protein</fullName>
    </recommendedName>
</protein>
<dbReference type="Gene3D" id="3.30.70.330">
    <property type="match status" value="2"/>
</dbReference>
<feature type="domain" description="RRM" evidence="4">
    <location>
        <begin position="262"/>
        <end position="341"/>
    </location>
</feature>
<dbReference type="EMBL" id="JANBTW010000182">
    <property type="protein sequence ID" value="KAJ2668679.1"/>
    <property type="molecule type" value="Genomic_DNA"/>
</dbReference>
<dbReference type="SUPFAM" id="SSF54928">
    <property type="entry name" value="RNA-binding domain, RBD"/>
    <property type="match status" value="2"/>
</dbReference>
<name>A0A9W8G2V0_9FUNG</name>
<evidence type="ECO:0000256" key="2">
    <source>
        <dbReference type="PROSITE-ProRule" id="PRU00176"/>
    </source>
</evidence>
<dbReference type="OrthoDB" id="271725at2759"/>
<dbReference type="InterPro" id="IPR035979">
    <property type="entry name" value="RBD_domain_sf"/>
</dbReference>
<feature type="compositionally biased region" description="Polar residues" evidence="3">
    <location>
        <begin position="1"/>
        <end position="13"/>
    </location>
</feature>
<dbReference type="InterPro" id="IPR050502">
    <property type="entry name" value="Euk_RNA-bind_prot"/>
</dbReference>
<feature type="domain" description="RRM" evidence="4">
    <location>
        <begin position="174"/>
        <end position="261"/>
    </location>
</feature>
<evidence type="ECO:0000256" key="3">
    <source>
        <dbReference type="SAM" id="MobiDB-lite"/>
    </source>
</evidence>
<sequence>MPSIGADSSSAGPTATGIPVVASPQAAGHHHHHLHQLPASPYQQRHYQQQQQQLQQMYQTYFAYSPPLPASPTFASGSPPTQHSVGGAPHALLLGGEGGQAALQQGQNITGHHAPAAYAYYTQAPGSPPVARGEFCAAAMPMAAAHDDALLAPPAAGSAPYAGDAHMTDAVDSRNVYVRNLPEECGDQMLVQMAAPYGEIESSKSIIHEASGKCKGYGFVKYRTAEQAQRAIAAFGAQGFESTLARDSFKSKLKRLQDRSSANVYVSNLSSDVDEAALVELIKPHAVVSARILRDAVTGQHKGAGFARMADRETALLVIEKLKGVRLPNAPGPLLPRIADSEGQKQLKKQVNGDGARFDDVFVRPSTSPVLWSPVLLYSPVAADGFDGARRLSSPTAPLAHSPVDPRAFAGYAGSPVYAVPGPYGYASSGYASPVGYSLGYASSGYVSPVQMPGSPQLAYSPERAAPHHAWAHEEPLTAGSSTEVEVADALPPKPRLPHRRRPQQPQSQRGSRAGGRPRKDGGDLASALGEKLCL</sequence>
<feature type="region of interest" description="Disordered" evidence="3">
    <location>
        <begin position="478"/>
        <end position="535"/>
    </location>
</feature>
<dbReference type="PANTHER" id="PTHR48025">
    <property type="entry name" value="OS02G0815200 PROTEIN"/>
    <property type="match status" value="1"/>
</dbReference>
<dbReference type="InterPro" id="IPR000504">
    <property type="entry name" value="RRM_dom"/>
</dbReference>
<comment type="caution">
    <text evidence="5">The sequence shown here is derived from an EMBL/GenBank/DDBJ whole genome shotgun (WGS) entry which is preliminary data.</text>
</comment>
<organism evidence="5 6">
    <name type="scientific">Coemansia spiralis</name>
    <dbReference type="NCBI Taxonomy" id="417178"/>
    <lineage>
        <taxon>Eukaryota</taxon>
        <taxon>Fungi</taxon>
        <taxon>Fungi incertae sedis</taxon>
        <taxon>Zoopagomycota</taxon>
        <taxon>Kickxellomycotina</taxon>
        <taxon>Kickxellomycetes</taxon>
        <taxon>Kickxellales</taxon>
        <taxon>Kickxellaceae</taxon>
        <taxon>Coemansia</taxon>
    </lineage>
</organism>
<accession>A0A9W8G2V0</accession>
<evidence type="ECO:0000313" key="5">
    <source>
        <dbReference type="EMBL" id="KAJ2668679.1"/>
    </source>
</evidence>
<dbReference type="Pfam" id="PF00076">
    <property type="entry name" value="RRM_1"/>
    <property type="match status" value="2"/>
</dbReference>